<evidence type="ECO:0000313" key="4">
    <source>
        <dbReference type="EMBL" id="MFC7220383.1"/>
    </source>
</evidence>
<dbReference type="Pfam" id="PF07228">
    <property type="entry name" value="SpoIIE"/>
    <property type="match status" value="1"/>
</dbReference>
<dbReference type="InterPro" id="IPR000014">
    <property type="entry name" value="PAS"/>
</dbReference>
<dbReference type="PANTHER" id="PTHR43156:SF2">
    <property type="entry name" value="STAGE II SPORULATION PROTEIN E"/>
    <property type="match status" value="1"/>
</dbReference>
<dbReference type="InterPro" id="IPR003594">
    <property type="entry name" value="HATPase_dom"/>
</dbReference>
<feature type="domain" description="PAS" evidence="3">
    <location>
        <begin position="21"/>
        <end position="50"/>
    </location>
</feature>
<dbReference type="EMBL" id="JBHSZO010000033">
    <property type="protein sequence ID" value="MFC7220383.1"/>
    <property type="molecule type" value="Genomic_DNA"/>
</dbReference>
<evidence type="ECO:0000256" key="2">
    <source>
        <dbReference type="SAM" id="MobiDB-lite"/>
    </source>
</evidence>
<dbReference type="SUPFAM" id="SSF55785">
    <property type="entry name" value="PYP-like sensor domain (PAS domain)"/>
    <property type="match status" value="1"/>
</dbReference>
<dbReference type="InterPro" id="IPR035965">
    <property type="entry name" value="PAS-like_dom_sf"/>
</dbReference>
<keyword evidence="1" id="KW-0378">Hydrolase</keyword>
<dbReference type="SUPFAM" id="SSF81606">
    <property type="entry name" value="PP2C-like"/>
    <property type="match status" value="1"/>
</dbReference>
<dbReference type="Gene3D" id="3.60.40.10">
    <property type="entry name" value="PPM-type phosphatase domain"/>
    <property type="match status" value="1"/>
</dbReference>
<organism evidence="4 5">
    <name type="scientific">Streptomyces polyrhachis</name>
    <dbReference type="NCBI Taxonomy" id="1282885"/>
    <lineage>
        <taxon>Bacteria</taxon>
        <taxon>Bacillati</taxon>
        <taxon>Actinomycetota</taxon>
        <taxon>Actinomycetes</taxon>
        <taxon>Kitasatosporales</taxon>
        <taxon>Streptomycetaceae</taxon>
        <taxon>Streptomyces</taxon>
    </lineage>
</organism>
<reference evidence="5" key="1">
    <citation type="journal article" date="2019" name="Int. J. Syst. Evol. Microbiol.">
        <title>The Global Catalogue of Microorganisms (GCM) 10K type strain sequencing project: providing services to taxonomists for standard genome sequencing and annotation.</title>
        <authorList>
            <consortium name="The Broad Institute Genomics Platform"/>
            <consortium name="The Broad Institute Genome Sequencing Center for Infectious Disease"/>
            <person name="Wu L."/>
            <person name="Ma J."/>
        </authorList>
    </citation>
    <scope>NUCLEOTIDE SEQUENCE [LARGE SCALE GENOMIC DNA]</scope>
    <source>
        <strain evidence="5">CGMCC 1.13681</strain>
    </source>
</reference>
<dbReference type="PANTHER" id="PTHR43156">
    <property type="entry name" value="STAGE II SPORULATION PROTEIN E-RELATED"/>
    <property type="match status" value="1"/>
</dbReference>
<dbReference type="InterPro" id="IPR003018">
    <property type="entry name" value="GAF"/>
</dbReference>
<dbReference type="Gene3D" id="3.30.565.10">
    <property type="entry name" value="Histidine kinase-like ATPase, C-terminal domain"/>
    <property type="match status" value="1"/>
</dbReference>
<evidence type="ECO:0000313" key="5">
    <source>
        <dbReference type="Proteomes" id="UP001596413"/>
    </source>
</evidence>
<dbReference type="InterPro" id="IPR001932">
    <property type="entry name" value="PPM-type_phosphatase-like_dom"/>
</dbReference>
<dbReference type="SUPFAM" id="SSF55781">
    <property type="entry name" value="GAF domain-like"/>
    <property type="match status" value="1"/>
</dbReference>
<comment type="caution">
    <text evidence="4">The sequence shown here is derived from an EMBL/GenBank/DDBJ whole genome shotgun (WGS) entry which is preliminary data.</text>
</comment>
<dbReference type="CDD" id="cd16936">
    <property type="entry name" value="HATPase_RsbW-like"/>
    <property type="match status" value="1"/>
</dbReference>
<protein>
    <submittedName>
        <fullName evidence="4">SpoIIE family protein phosphatase</fullName>
    </submittedName>
</protein>
<sequence>MAPGTSATPWDMMPGRIPLGVVVVDGNGLITHWSSGARRLFGPSREEAVGAPAAELMPVAGALVVRGRDSDIAGDEPMGAYKEFEPELDLRTVPAAYPTAGRARIAAPERGVGDVLWWAYPLVGPGAGRLLVLAADTAQITGFEIADERIAPGFALHTDFPDAAALAGGLPEILPNMSTAESGRVVDQLLELGYPVLEISRQRRVPVTPDWGVPQRVARMARRGSVPYQEGPREGDPYGQEDVYGQDDPGGPAEHHPVALAVEHDLEYAAVRERLEFLNEVSGRIGTSLDLARTIEEVSAAVVPRFTDVAGTYLREQVIAGEGFPDGPPDARTLWHRVAVEHNDEPGRWDDVIPVGESMPFPEQTPFFRCMTTGQPVLVERITEELGHAIAAQFEKRDIRPLITGRSMLVVPLKARTVVLGFMILLRHADRPVFNDMDRVTGAELAARAGLVLDNARMYTHQESVAETLQGSMLPQVAPRMAGCEVATRYLPGTRLGRIGGDWFDAIKLPGSRIALVVGDVMGHGLNSAAMMGQLRTAVQTMAALDLPPAQLLRSLDDLAQRLGEHYLATCLYVVYDPVDSTLVISNAGHIPPVLVRAGDGRGELLDVPTGAPIGVGGVPFEMAGFAVAPGDRLVLCTDGLVEMRGEDLGVGLAALCESAAHPAASMDAACDGIIRTLGGGARKDDVALLMARLSGIPRSDTASWELERTASSAGRARRLVRDQLAQWGLAESADTAELLVDEVVTNAVRHAVGPYVGLRLVRSGGALQCEVSDDEHTMPVLLEAGAEDEFGRGMRIVSRLAAGWGAARTARGKSVWFEQTLPRGLAERPLHQ</sequence>
<dbReference type="InterPro" id="IPR036457">
    <property type="entry name" value="PPM-type-like_dom_sf"/>
</dbReference>
<dbReference type="Gene3D" id="3.30.450.40">
    <property type="match status" value="1"/>
</dbReference>
<dbReference type="InterPro" id="IPR036890">
    <property type="entry name" value="HATPase_C_sf"/>
</dbReference>
<dbReference type="Gene3D" id="3.30.450.20">
    <property type="entry name" value="PAS domain"/>
    <property type="match status" value="1"/>
</dbReference>
<accession>A0ABW2GLK1</accession>
<dbReference type="Pfam" id="PF00989">
    <property type="entry name" value="PAS"/>
    <property type="match status" value="1"/>
</dbReference>
<keyword evidence="5" id="KW-1185">Reference proteome</keyword>
<dbReference type="Pfam" id="PF13581">
    <property type="entry name" value="HATPase_c_2"/>
    <property type="match status" value="1"/>
</dbReference>
<gene>
    <name evidence="4" type="ORF">ACFQLX_19765</name>
</gene>
<proteinExistence type="predicted"/>
<evidence type="ECO:0000256" key="1">
    <source>
        <dbReference type="ARBA" id="ARBA00022801"/>
    </source>
</evidence>
<dbReference type="RefSeq" id="WP_386417020.1">
    <property type="nucleotide sequence ID" value="NZ_JBHSZO010000033.1"/>
</dbReference>
<dbReference type="PROSITE" id="PS50112">
    <property type="entry name" value="PAS"/>
    <property type="match status" value="1"/>
</dbReference>
<feature type="region of interest" description="Disordered" evidence="2">
    <location>
        <begin position="222"/>
        <end position="256"/>
    </location>
</feature>
<dbReference type="SUPFAM" id="SSF55874">
    <property type="entry name" value="ATPase domain of HSP90 chaperone/DNA topoisomerase II/histidine kinase"/>
    <property type="match status" value="1"/>
</dbReference>
<dbReference type="InterPro" id="IPR013767">
    <property type="entry name" value="PAS_fold"/>
</dbReference>
<dbReference type="InterPro" id="IPR052016">
    <property type="entry name" value="Bact_Sigma-Reg"/>
</dbReference>
<dbReference type="InterPro" id="IPR029016">
    <property type="entry name" value="GAF-like_dom_sf"/>
</dbReference>
<dbReference type="Proteomes" id="UP001596413">
    <property type="component" value="Unassembled WGS sequence"/>
</dbReference>
<dbReference type="CDD" id="cd00130">
    <property type="entry name" value="PAS"/>
    <property type="match status" value="1"/>
</dbReference>
<dbReference type="Pfam" id="PF13185">
    <property type="entry name" value="GAF_2"/>
    <property type="match status" value="1"/>
</dbReference>
<evidence type="ECO:0000259" key="3">
    <source>
        <dbReference type="PROSITE" id="PS50112"/>
    </source>
</evidence>
<name>A0ABW2GLK1_9ACTN</name>
<dbReference type="SMART" id="SM00331">
    <property type="entry name" value="PP2C_SIG"/>
    <property type="match status" value="1"/>
</dbReference>